<gene>
    <name evidence="1" type="ORF">ASPGLDRAFT_62001</name>
</gene>
<organism evidence="1 2">
    <name type="scientific">Aspergillus glaucus CBS 516.65</name>
    <dbReference type="NCBI Taxonomy" id="1160497"/>
    <lineage>
        <taxon>Eukaryota</taxon>
        <taxon>Fungi</taxon>
        <taxon>Dikarya</taxon>
        <taxon>Ascomycota</taxon>
        <taxon>Pezizomycotina</taxon>
        <taxon>Eurotiomycetes</taxon>
        <taxon>Eurotiomycetidae</taxon>
        <taxon>Eurotiales</taxon>
        <taxon>Aspergillaceae</taxon>
        <taxon>Aspergillus</taxon>
        <taxon>Aspergillus subgen. Aspergillus</taxon>
    </lineage>
</organism>
<proteinExistence type="predicted"/>
<dbReference type="PANTHER" id="PTHR36091:SF1">
    <property type="entry name" value="ALTERED INHERITANCE OF MITOCHONDRIA PROTEIN 9, MITOCHONDRIAL"/>
    <property type="match status" value="1"/>
</dbReference>
<name>A0A1L9V5C8_ASPGL</name>
<dbReference type="GeneID" id="34464763"/>
<dbReference type="GO" id="GO:0005739">
    <property type="term" value="C:mitochondrion"/>
    <property type="evidence" value="ECO:0007669"/>
    <property type="project" value="TreeGrafter"/>
</dbReference>
<dbReference type="VEuPathDB" id="FungiDB:ASPGLDRAFT_62001"/>
<dbReference type="InterPro" id="IPR051035">
    <property type="entry name" value="Mito_inheritance_9"/>
</dbReference>
<evidence type="ECO:0000313" key="2">
    <source>
        <dbReference type="Proteomes" id="UP000184300"/>
    </source>
</evidence>
<accession>A0A1L9V5C8</accession>
<dbReference type="AlphaFoldDB" id="A0A1L9V5C8"/>
<keyword evidence="2" id="KW-1185">Reference proteome</keyword>
<dbReference type="EMBL" id="KV878921">
    <property type="protein sequence ID" value="OJJ79135.1"/>
    <property type="molecule type" value="Genomic_DNA"/>
</dbReference>
<protein>
    <submittedName>
        <fullName evidence="1">Uncharacterized protein</fullName>
    </submittedName>
</protein>
<dbReference type="PANTHER" id="PTHR36091">
    <property type="entry name" value="ALTERED INHERITANCE OF MITOCHONDRIA PROTEIN 9, MITOCHONDRIAL"/>
    <property type="match status" value="1"/>
</dbReference>
<dbReference type="STRING" id="1160497.A0A1L9V5C8"/>
<sequence length="241" mass="27567">MVFAWDLVRPQFHAALCLHSSISPNKSLRNTSIIPPRPLQKKYLRLRRRPLSTITAIIDWQSASIEPAFWYSDEIPDFATGDEIYAHAFNLCSQFHTPTVSGPRLMDENLLRPFRYSYRMWKDGAVALRHELIETAQRWKQLGFAGGCLFALLLPSSKKLVDHEKEYRLFVAAQDLRRDLSGLLDTATDGWVPPEEWEGTKAAHRRLFNGALQEVLMTAKFDVDKPVTDEAILGSIWPSDI</sequence>
<dbReference type="OrthoDB" id="2831558at2759"/>
<reference evidence="2" key="1">
    <citation type="journal article" date="2017" name="Genome Biol.">
        <title>Comparative genomics reveals high biological diversity and specific adaptations in the industrially and medically important fungal genus Aspergillus.</title>
        <authorList>
            <person name="de Vries R.P."/>
            <person name="Riley R."/>
            <person name="Wiebenga A."/>
            <person name="Aguilar-Osorio G."/>
            <person name="Amillis S."/>
            <person name="Uchima C.A."/>
            <person name="Anderluh G."/>
            <person name="Asadollahi M."/>
            <person name="Askin M."/>
            <person name="Barry K."/>
            <person name="Battaglia E."/>
            <person name="Bayram O."/>
            <person name="Benocci T."/>
            <person name="Braus-Stromeyer S.A."/>
            <person name="Caldana C."/>
            <person name="Canovas D."/>
            <person name="Cerqueira G.C."/>
            <person name="Chen F."/>
            <person name="Chen W."/>
            <person name="Choi C."/>
            <person name="Clum A."/>
            <person name="Dos Santos R.A."/>
            <person name="Damasio A.R."/>
            <person name="Diallinas G."/>
            <person name="Emri T."/>
            <person name="Fekete E."/>
            <person name="Flipphi M."/>
            <person name="Freyberg S."/>
            <person name="Gallo A."/>
            <person name="Gournas C."/>
            <person name="Habgood R."/>
            <person name="Hainaut M."/>
            <person name="Harispe M.L."/>
            <person name="Henrissat B."/>
            <person name="Hilden K.S."/>
            <person name="Hope R."/>
            <person name="Hossain A."/>
            <person name="Karabika E."/>
            <person name="Karaffa L."/>
            <person name="Karanyi Z."/>
            <person name="Krasevec N."/>
            <person name="Kuo A."/>
            <person name="Kusch H."/>
            <person name="LaButti K."/>
            <person name="Lagendijk E.L."/>
            <person name="Lapidus A."/>
            <person name="Levasseur A."/>
            <person name="Lindquist E."/>
            <person name="Lipzen A."/>
            <person name="Logrieco A.F."/>
            <person name="MacCabe A."/>
            <person name="Maekelae M.R."/>
            <person name="Malavazi I."/>
            <person name="Melin P."/>
            <person name="Meyer V."/>
            <person name="Mielnichuk N."/>
            <person name="Miskei M."/>
            <person name="Molnar A.P."/>
            <person name="Mule G."/>
            <person name="Ngan C.Y."/>
            <person name="Orejas M."/>
            <person name="Orosz E."/>
            <person name="Ouedraogo J.P."/>
            <person name="Overkamp K.M."/>
            <person name="Park H.-S."/>
            <person name="Perrone G."/>
            <person name="Piumi F."/>
            <person name="Punt P.J."/>
            <person name="Ram A.F."/>
            <person name="Ramon A."/>
            <person name="Rauscher S."/>
            <person name="Record E."/>
            <person name="Riano-Pachon D.M."/>
            <person name="Robert V."/>
            <person name="Roehrig J."/>
            <person name="Ruller R."/>
            <person name="Salamov A."/>
            <person name="Salih N.S."/>
            <person name="Samson R.A."/>
            <person name="Sandor E."/>
            <person name="Sanguinetti M."/>
            <person name="Schuetze T."/>
            <person name="Sepcic K."/>
            <person name="Shelest E."/>
            <person name="Sherlock G."/>
            <person name="Sophianopoulou V."/>
            <person name="Squina F.M."/>
            <person name="Sun H."/>
            <person name="Susca A."/>
            <person name="Todd R.B."/>
            <person name="Tsang A."/>
            <person name="Unkles S.E."/>
            <person name="van de Wiele N."/>
            <person name="van Rossen-Uffink D."/>
            <person name="Oliveira J.V."/>
            <person name="Vesth T.C."/>
            <person name="Visser J."/>
            <person name="Yu J.-H."/>
            <person name="Zhou M."/>
            <person name="Andersen M.R."/>
            <person name="Archer D.B."/>
            <person name="Baker S.E."/>
            <person name="Benoit I."/>
            <person name="Brakhage A.A."/>
            <person name="Braus G.H."/>
            <person name="Fischer R."/>
            <person name="Frisvad J.C."/>
            <person name="Goldman G.H."/>
            <person name="Houbraken J."/>
            <person name="Oakley B."/>
            <person name="Pocsi I."/>
            <person name="Scazzocchio C."/>
            <person name="Seiboth B."/>
            <person name="vanKuyk P.A."/>
            <person name="Wortman J."/>
            <person name="Dyer P.S."/>
            <person name="Grigoriev I.V."/>
        </authorList>
    </citation>
    <scope>NUCLEOTIDE SEQUENCE [LARGE SCALE GENOMIC DNA]</scope>
    <source>
        <strain evidence="2">CBS 516.65</strain>
    </source>
</reference>
<dbReference type="RefSeq" id="XP_022395833.1">
    <property type="nucleotide sequence ID" value="XM_022548503.1"/>
</dbReference>
<dbReference type="Proteomes" id="UP000184300">
    <property type="component" value="Unassembled WGS sequence"/>
</dbReference>
<evidence type="ECO:0000313" key="1">
    <source>
        <dbReference type="EMBL" id="OJJ79135.1"/>
    </source>
</evidence>